<evidence type="ECO:0000313" key="1">
    <source>
        <dbReference type="EMBL" id="ANF59671.1"/>
    </source>
</evidence>
<organism evidence="1 2">
    <name type="scientific">Halotalea alkalilenta</name>
    <dbReference type="NCBI Taxonomy" id="376489"/>
    <lineage>
        <taxon>Bacteria</taxon>
        <taxon>Pseudomonadati</taxon>
        <taxon>Pseudomonadota</taxon>
        <taxon>Gammaproteobacteria</taxon>
        <taxon>Oceanospirillales</taxon>
        <taxon>Halomonadaceae</taxon>
        <taxon>Halotalea</taxon>
    </lineage>
</organism>
<dbReference type="EMBL" id="CP015243">
    <property type="protein sequence ID" value="ANF59671.1"/>
    <property type="molecule type" value="Genomic_DNA"/>
</dbReference>
<dbReference type="AlphaFoldDB" id="A0A172YKB2"/>
<dbReference type="Pfam" id="PF03646">
    <property type="entry name" value="FlaG"/>
    <property type="match status" value="1"/>
</dbReference>
<protein>
    <recommendedName>
        <fullName evidence="3">Flagellar biosynthesis protein FlaG</fullName>
    </recommendedName>
</protein>
<accession>A0A172YKB2</accession>
<dbReference type="SUPFAM" id="SSF160214">
    <property type="entry name" value="FlaG-like"/>
    <property type="match status" value="1"/>
</dbReference>
<evidence type="ECO:0008006" key="3">
    <source>
        <dbReference type="Google" id="ProtNLM"/>
    </source>
</evidence>
<dbReference type="PANTHER" id="PTHR37166">
    <property type="entry name" value="PROTEIN FLAG"/>
    <property type="match status" value="1"/>
</dbReference>
<dbReference type="PANTHER" id="PTHR37166:SF1">
    <property type="entry name" value="PROTEIN FLAG"/>
    <property type="match status" value="1"/>
</dbReference>
<reference evidence="1 2" key="1">
    <citation type="submission" date="2016-04" db="EMBL/GenBank/DDBJ databases">
        <title>Complete Genome Sequence of Halotalea alkalilenta IHB B 13600.</title>
        <authorList>
            <person name="Swarnkar M.K."/>
            <person name="Sharma A."/>
            <person name="Kaushal K."/>
            <person name="Soni R."/>
            <person name="Rana S."/>
            <person name="Singh A.K."/>
            <person name="Gulati A."/>
        </authorList>
    </citation>
    <scope>NUCLEOTIDE SEQUENCE [LARGE SCALE GENOMIC DNA]</scope>
    <source>
        <strain evidence="1 2">IHB B 13600</strain>
    </source>
</reference>
<sequence length="67" mass="7419">MEIAQQAFADLGVTFEIDEGSDRLIIKVVDRTSGELIRQIPSEEMLRIATRLETGSVTPGSLLDEWA</sequence>
<dbReference type="Proteomes" id="UP000077875">
    <property type="component" value="Chromosome"/>
</dbReference>
<dbReference type="InterPro" id="IPR005186">
    <property type="entry name" value="FlaG"/>
</dbReference>
<dbReference type="STRING" id="376489.A5892_13455"/>
<dbReference type="KEGG" id="haa:A5892_13455"/>
<keyword evidence="2" id="KW-1185">Reference proteome</keyword>
<evidence type="ECO:0000313" key="2">
    <source>
        <dbReference type="Proteomes" id="UP000077875"/>
    </source>
</evidence>
<dbReference type="Gene3D" id="3.30.160.170">
    <property type="entry name" value="FlaG-like"/>
    <property type="match status" value="1"/>
</dbReference>
<dbReference type="InterPro" id="IPR035924">
    <property type="entry name" value="FlaG-like_sf"/>
</dbReference>
<name>A0A172YKB2_9GAMM</name>
<proteinExistence type="predicted"/>
<gene>
    <name evidence="1" type="ORF">A5892_13455</name>
</gene>